<dbReference type="Proteomes" id="UP000324800">
    <property type="component" value="Unassembled WGS sequence"/>
</dbReference>
<accession>A0A5J4TFW7</accession>
<protein>
    <submittedName>
        <fullName evidence="2">Uncharacterized protein</fullName>
    </submittedName>
</protein>
<proteinExistence type="predicted"/>
<dbReference type="EMBL" id="SNRW01032021">
    <property type="protein sequence ID" value="KAA6357029.1"/>
    <property type="molecule type" value="Genomic_DNA"/>
</dbReference>
<feature type="transmembrane region" description="Helical" evidence="1">
    <location>
        <begin position="89"/>
        <end position="110"/>
    </location>
</feature>
<gene>
    <name evidence="2" type="ORF">EZS28_047445</name>
</gene>
<feature type="transmembrane region" description="Helical" evidence="1">
    <location>
        <begin position="6"/>
        <end position="24"/>
    </location>
</feature>
<evidence type="ECO:0000313" key="2">
    <source>
        <dbReference type="EMBL" id="KAA6357029.1"/>
    </source>
</evidence>
<dbReference type="AlphaFoldDB" id="A0A5J4TFW7"/>
<keyword evidence="1" id="KW-1133">Transmembrane helix</keyword>
<evidence type="ECO:0000313" key="3">
    <source>
        <dbReference type="Proteomes" id="UP000324800"/>
    </source>
</evidence>
<feature type="transmembrane region" description="Helical" evidence="1">
    <location>
        <begin position="57"/>
        <end position="77"/>
    </location>
</feature>
<name>A0A5J4TFW7_9EUKA</name>
<reference evidence="2 3" key="1">
    <citation type="submission" date="2019-03" db="EMBL/GenBank/DDBJ databases">
        <title>Single cell metagenomics reveals metabolic interactions within the superorganism composed of flagellate Streblomastix strix and complex community of Bacteroidetes bacteria on its surface.</title>
        <authorList>
            <person name="Treitli S.C."/>
            <person name="Kolisko M."/>
            <person name="Husnik F."/>
            <person name="Keeling P."/>
            <person name="Hampl V."/>
        </authorList>
    </citation>
    <scope>NUCLEOTIDE SEQUENCE [LARGE SCALE GENOMIC DNA]</scope>
    <source>
        <strain evidence="2">ST1C</strain>
    </source>
</reference>
<keyword evidence="1" id="KW-0812">Transmembrane</keyword>
<organism evidence="2 3">
    <name type="scientific">Streblomastix strix</name>
    <dbReference type="NCBI Taxonomy" id="222440"/>
    <lineage>
        <taxon>Eukaryota</taxon>
        <taxon>Metamonada</taxon>
        <taxon>Preaxostyla</taxon>
        <taxon>Oxymonadida</taxon>
        <taxon>Streblomastigidae</taxon>
        <taxon>Streblomastix</taxon>
    </lineage>
</organism>
<comment type="caution">
    <text evidence="2">The sequence shown here is derived from an EMBL/GenBank/DDBJ whole genome shotgun (WGS) entry which is preliminary data.</text>
</comment>
<evidence type="ECO:0000256" key="1">
    <source>
        <dbReference type="SAM" id="Phobius"/>
    </source>
</evidence>
<feature type="transmembrane region" description="Helical" evidence="1">
    <location>
        <begin position="31"/>
        <end position="51"/>
    </location>
</feature>
<keyword evidence="1" id="KW-0472">Membrane</keyword>
<sequence length="115" mass="12997">MLGYQVIVLSYQLVFLVVFLNGQCRLDSNVHLFYLSILVFGLLPVTLAEPIPVKFVMFNGLIIWVMVLLSDLGKLHLQSNFNLYRYDSLAVLSSIPIIALVSPVPVYRILCLIKV</sequence>